<reference evidence="2 3" key="1">
    <citation type="journal article" date="2016" name="Front. Microbiol.">
        <title>Single-Cell (Meta-)Genomics of a Dimorphic Candidatus Thiomargarita nelsonii Reveals Genomic Plasticity.</title>
        <authorList>
            <person name="Flood B.E."/>
            <person name="Fliss P."/>
            <person name="Jones D.S."/>
            <person name="Dick G.J."/>
            <person name="Jain S."/>
            <person name="Kaster A.K."/>
            <person name="Winkel M."/>
            <person name="Mussmann M."/>
            <person name="Bailey J."/>
        </authorList>
    </citation>
    <scope>NUCLEOTIDE SEQUENCE [LARGE SCALE GENOMIC DNA]</scope>
    <source>
        <strain evidence="2">Hydrate Ridge</strain>
    </source>
</reference>
<dbReference type="InterPro" id="IPR025272">
    <property type="entry name" value="SocA_Panacea"/>
</dbReference>
<comment type="caution">
    <text evidence="2">The sequence shown here is derived from an EMBL/GenBank/DDBJ whole genome shotgun (WGS) entry which is preliminary data.</text>
</comment>
<name>A0A0A6RUN0_9GAMM</name>
<proteinExistence type="predicted"/>
<evidence type="ECO:0000313" key="3">
    <source>
        <dbReference type="Proteomes" id="UP000030428"/>
    </source>
</evidence>
<dbReference type="Pfam" id="PF13274">
    <property type="entry name" value="SocA_Panacea"/>
    <property type="match status" value="1"/>
</dbReference>
<evidence type="ECO:0000259" key="1">
    <source>
        <dbReference type="Pfam" id="PF13274"/>
    </source>
</evidence>
<organism evidence="2 3">
    <name type="scientific">Candidatus Thiomargarita nelsonii</name>
    <dbReference type="NCBI Taxonomy" id="1003181"/>
    <lineage>
        <taxon>Bacteria</taxon>
        <taxon>Pseudomonadati</taxon>
        <taxon>Pseudomonadota</taxon>
        <taxon>Gammaproteobacteria</taxon>
        <taxon>Thiotrichales</taxon>
        <taxon>Thiotrichaceae</taxon>
        <taxon>Thiomargarita</taxon>
    </lineage>
</organism>
<sequence>MNKLQNIIAYFCVNYPHKGELSKARLTKLVYLTDWFSALVDDKKLTNINWVFNHYGPYVDDVVNSATKSEGFILSKEQTIYGSDKYLIGFNGLFDKESLSIREREILDAVINKTKSLYFNDFIDYVYSTYPVTSKNRYSELDLVSLAKEYKANKP</sequence>
<evidence type="ECO:0000313" key="2">
    <source>
        <dbReference type="EMBL" id="KHD07581.1"/>
    </source>
</evidence>
<feature type="domain" description="Antitoxin SocA-like Panacea" evidence="1">
    <location>
        <begin position="26"/>
        <end position="128"/>
    </location>
</feature>
<dbReference type="AlphaFoldDB" id="A0A0A6RUN0"/>
<protein>
    <recommendedName>
        <fullName evidence="1">Antitoxin SocA-like Panacea domain-containing protein</fullName>
    </recommendedName>
</protein>
<dbReference type="EMBL" id="JSZA02000266">
    <property type="protein sequence ID" value="KHD07581.1"/>
    <property type="molecule type" value="Genomic_DNA"/>
</dbReference>
<accession>A0A0A6RUN0</accession>
<dbReference type="Proteomes" id="UP000030428">
    <property type="component" value="Unassembled WGS sequence"/>
</dbReference>
<gene>
    <name evidence="2" type="ORF">PN36_31940</name>
</gene>
<keyword evidence="3" id="KW-1185">Reference proteome</keyword>